<dbReference type="PANTHER" id="PTHR42852:SF17">
    <property type="entry name" value="THIOREDOXIN-LIKE PROTEIN HI_1115"/>
    <property type="match status" value="1"/>
</dbReference>
<dbReference type="PANTHER" id="PTHR42852">
    <property type="entry name" value="THIOL:DISULFIDE INTERCHANGE PROTEIN DSBE"/>
    <property type="match status" value="1"/>
</dbReference>
<dbReference type="Proteomes" id="UP000656813">
    <property type="component" value="Unassembled WGS sequence"/>
</dbReference>
<dbReference type="Pfam" id="PF00578">
    <property type="entry name" value="AhpC-TSA"/>
    <property type="match status" value="1"/>
</dbReference>
<name>A0A8J2ZTL7_9BACL</name>
<dbReference type="InterPro" id="IPR013766">
    <property type="entry name" value="Thioredoxin_domain"/>
</dbReference>
<gene>
    <name evidence="3" type="ORF">GCM10007096_04910</name>
</gene>
<dbReference type="PROSITE" id="PS51352">
    <property type="entry name" value="THIOREDOXIN_2"/>
    <property type="match status" value="1"/>
</dbReference>
<dbReference type="PROSITE" id="PS00194">
    <property type="entry name" value="THIOREDOXIN_1"/>
    <property type="match status" value="1"/>
</dbReference>
<evidence type="ECO:0000313" key="4">
    <source>
        <dbReference type="Proteomes" id="UP000656813"/>
    </source>
</evidence>
<dbReference type="AlphaFoldDB" id="A0A8J2ZTL7"/>
<protein>
    <recommendedName>
        <fullName evidence="2">Thioredoxin domain-containing protein</fullName>
    </recommendedName>
</protein>
<accession>A0A8J2ZTL7</accession>
<dbReference type="CDD" id="cd02966">
    <property type="entry name" value="TlpA_like_family"/>
    <property type="match status" value="1"/>
</dbReference>
<organism evidence="3 4">
    <name type="scientific">Pullulanibacillus pueri</name>
    <dbReference type="NCBI Taxonomy" id="1437324"/>
    <lineage>
        <taxon>Bacteria</taxon>
        <taxon>Bacillati</taxon>
        <taxon>Bacillota</taxon>
        <taxon>Bacilli</taxon>
        <taxon>Bacillales</taxon>
        <taxon>Sporolactobacillaceae</taxon>
        <taxon>Pullulanibacillus</taxon>
    </lineage>
</organism>
<proteinExistence type="predicted"/>
<sequence>MLKKTGGASLLALCLLGLLKVAIFQEMISSSPIDFKSLHSQASDQNTILNKKSISHQSNAETQAASATSATSGKTSPLVMETLEGKKVNLSDVSGKTVFLNYFGSWCAPCKEEIPVILSYLKAHPPKNTEVLFIDAFYYEFSGKRDVQAFQASYDIPYPILLDKTKAFQKQFAIATIPTTVVLNPDGQIKSRHLGPVNEQWLAEQLP</sequence>
<reference evidence="3" key="2">
    <citation type="submission" date="2020-09" db="EMBL/GenBank/DDBJ databases">
        <authorList>
            <person name="Sun Q."/>
            <person name="Zhou Y."/>
        </authorList>
    </citation>
    <scope>NUCLEOTIDE SEQUENCE</scope>
    <source>
        <strain evidence="3">CGMCC 1.12777</strain>
    </source>
</reference>
<keyword evidence="1" id="KW-1015">Disulfide bond</keyword>
<dbReference type="GO" id="GO:0016491">
    <property type="term" value="F:oxidoreductase activity"/>
    <property type="evidence" value="ECO:0007669"/>
    <property type="project" value="InterPro"/>
</dbReference>
<dbReference type="InterPro" id="IPR000866">
    <property type="entry name" value="AhpC/TSA"/>
</dbReference>
<feature type="domain" description="Thioredoxin" evidence="2">
    <location>
        <begin position="69"/>
        <end position="207"/>
    </location>
</feature>
<dbReference type="InterPro" id="IPR017937">
    <property type="entry name" value="Thioredoxin_CS"/>
</dbReference>
<evidence type="ECO:0000256" key="1">
    <source>
        <dbReference type="ARBA" id="ARBA00023157"/>
    </source>
</evidence>
<keyword evidence="4" id="KW-1185">Reference proteome</keyword>
<dbReference type="InterPro" id="IPR050553">
    <property type="entry name" value="Thioredoxin_ResA/DsbE_sf"/>
</dbReference>
<comment type="caution">
    <text evidence="3">The sequence shown here is derived from an EMBL/GenBank/DDBJ whole genome shotgun (WGS) entry which is preliminary data.</text>
</comment>
<dbReference type="SUPFAM" id="SSF52833">
    <property type="entry name" value="Thioredoxin-like"/>
    <property type="match status" value="1"/>
</dbReference>
<evidence type="ECO:0000259" key="2">
    <source>
        <dbReference type="PROSITE" id="PS51352"/>
    </source>
</evidence>
<dbReference type="InterPro" id="IPR036249">
    <property type="entry name" value="Thioredoxin-like_sf"/>
</dbReference>
<dbReference type="EMBL" id="BMFV01000002">
    <property type="protein sequence ID" value="GGH75558.1"/>
    <property type="molecule type" value="Genomic_DNA"/>
</dbReference>
<dbReference type="GO" id="GO:0016209">
    <property type="term" value="F:antioxidant activity"/>
    <property type="evidence" value="ECO:0007669"/>
    <property type="project" value="InterPro"/>
</dbReference>
<dbReference type="Gene3D" id="3.40.30.10">
    <property type="entry name" value="Glutaredoxin"/>
    <property type="match status" value="1"/>
</dbReference>
<dbReference type="RefSeq" id="WP_188495717.1">
    <property type="nucleotide sequence ID" value="NZ_BMFV01000002.1"/>
</dbReference>
<evidence type="ECO:0000313" key="3">
    <source>
        <dbReference type="EMBL" id="GGH75558.1"/>
    </source>
</evidence>
<reference evidence="3" key="1">
    <citation type="journal article" date="2014" name="Int. J. Syst. Evol. Microbiol.">
        <title>Complete genome sequence of Corynebacterium casei LMG S-19264T (=DSM 44701T), isolated from a smear-ripened cheese.</title>
        <authorList>
            <consortium name="US DOE Joint Genome Institute (JGI-PGF)"/>
            <person name="Walter F."/>
            <person name="Albersmeier A."/>
            <person name="Kalinowski J."/>
            <person name="Ruckert C."/>
        </authorList>
    </citation>
    <scope>NUCLEOTIDE SEQUENCE</scope>
    <source>
        <strain evidence="3">CGMCC 1.12777</strain>
    </source>
</reference>